<dbReference type="PANTHER" id="PTHR46118">
    <property type="entry name" value="PROTEIN ABHD11"/>
    <property type="match status" value="1"/>
</dbReference>
<dbReference type="VEuPathDB" id="VectorBase:RPRC000477"/>
<dbReference type="EC" id="3.1.1.116" evidence="3"/>
<dbReference type="HOGENOM" id="CLU_020336_53_0_1"/>
<dbReference type="FunCoup" id="T1H8X8">
    <property type="interactions" value="1221"/>
</dbReference>
<keyword evidence="14" id="KW-1185">Reference proteome</keyword>
<evidence type="ECO:0000313" key="14">
    <source>
        <dbReference type="Proteomes" id="UP000015103"/>
    </source>
</evidence>
<comment type="catalytic activity">
    <reaction evidence="10">
        <text>1-octadecanoyl-2-(9Z-octadecenoyl)-sn-glycerol + H2O = 2-(9Z-octadecenoyl)-glycerol + octadecanoate + H(+)</text>
        <dbReference type="Rhea" id="RHEA:77103"/>
        <dbReference type="ChEBI" id="CHEBI:15377"/>
        <dbReference type="ChEBI" id="CHEBI:15378"/>
        <dbReference type="ChEBI" id="CHEBI:25629"/>
        <dbReference type="ChEBI" id="CHEBI:73990"/>
        <dbReference type="ChEBI" id="CHEBI:75468"/>
    </reaction>
</comment>
<reference evidence="13" key="1">
    <citation type="submission" date="2015-05" db="UniProtKB">
        <authorList>
            <consortium name="EnsemblMetazoa"/>
        </authorList>
    </citation>
    <scope>IDENTIFICATION</scope>
</reference>
<keyword evidence="2" id="KW-0378">Hydrolase</keyword>
<evidence type="ECO:0000256" key="1">
    <source>
        <dbReference type="ARBA" id="ARBA00008645"/>
    </source>
</evidence>
<evidence type="ECO:0000256" key="3">
    <source>
        <dbReference type="ARBA" id="ARBA00026104"/>
    </source>
</evidence>
<dbReference type="InterPro" id="IPR000073">
    <property type="entry name" value="AB_hydrolase_1"/>
</dbReference>
<dbReference type="OMA" id="FLGMSDN"/>
<dbReference type="EnsemblMetazoa" id="RPRC000477-RA">
    <property type="protein sequence ID" value="RPRC000477-PA"/>
    <property type="gene ID" value="RPRC000477"/>
</dbReference>
<dbReference type="SUPFAM" id="SSF53474">
    <property type="entry name" value="alpha/beta-Hydrolases"/>
    <property type="match status" value="1"/>
</dbReference>
<organism evidence="13 14">
    <name type="scientific">Rhodnius prolixus</name>
    <name type="common">Triatomid bug</name>
    <dbReference type="NCBI Taxonomy" id="13249"/>
    <lineage>
        <taxon>Eukaryota</taxon>
        <taxon>Metazoa</taxon>
        <taxon>Ecdysozoa</taxon>
        <taxon>Arthropoda</taxon>
        <taxon>Hexapoda</taxon>
        <taxon>Insecta</taxon>
        <taxon>Pterygota</taxon>
        <taxon>Neoptera</taxon>
        <taxon>Paraneoptera</taxon>
        <taxon>Hemiptera</taxon>
        <taxon>Heteroptera</taxon>
        <taxon>Panheteroptera</taxon>
        <taxon>Cimicomorpha</taxon>
        <taxon>Reduviidae</taxon>
        <taxon>Triatominae</taxon>
        <taxon>Rhodnius</taxon>
    </lineage>
</organism>
<dbReference type="STRING" id="13249.T1H8X8"/>
<evidence type="ECO:0000256" key="11">
    <source>
        <dbReference type="ARBA" id="ARBA00048919"/>
    </source>
</evidence>
<dbReference type="Proteomes" id="UP000015103">
    <property type="component" value="Unassembled WGS sequence"/>
</dbReference>
<dbReference type="GO" id="GO:0052689">
    <property type="term" value="F:carboxylic ester hydrolase activity"/>
    <property type="evidence" value="ECO:0007669"/>
    <property type="project" value="TreeGrafter"/>
</dbReference>
<dbReference type="EMBL" id="ACPB03002489">
    <property type="status" value="NOT_ANNOTATED_CDS"/>
    <property type="molecule type" value="Genomic_DNA"/>
</dbReference>
<evidence type="ECO:0000256" key="7">
    <source>
        <dbReference type="ARBA" id="ARBA00044064"/>
    </source>
</evidence>
<protein>
    <recommendedName>
        <fullName evidence="7">sn-1-specific diacylglycerol lipase ABHD11</fullName>
        <ecNumber evidence="3">3.1.1.116</ecNumber>
    </recommendedName>
    <alternativeName>
        <fullName evidence="4">Alpha/beta hydrolase domain-containing protein 11</fullName>
    </alternativeName>
</protein>
<evidence type="ECO:0000256" key="9">
    <source>
        <dbReference type="ARBA" id="ARBA00048504"/>
    </source>
</evidence>
<comment type="catalytic activity">
    <reaction evidence="9">
        <text>1,2-didecanoylglycerol + H2O = decanoylglycerol + decanoate + H(+)</text>
        <dbReference type="Rhea" id="RHEA:48596"/>
        <dbReference type="ChEBI" id="CHEBI:11152"/>
        <dbReference type="ChEBI" id="CHEBI:15377"/>
        <dbReference type="ChEBI" id="CHEBI:15378"/>
        <dbReference type="ChEBI" id="CHEBI:27689"/>
        <dbReference type="ChEBI" id="CHEBI:90605"/>
    </reaction>
</comment>
<dbReference type="PANTHER" id="PTHR46118:SF4">
    <property type="entry name" value="PROTEIN ABHD11"/>
    <property type="match status" value="1"/>
</dbReference>
<accession>T1H8X8</accession>
<dbReference type="Pfam" id="PF00561">
    <property type="entry name" value="Abhydrolase_1"/>
    <property type="match status" value="1"/>
</dbReference>
<comment type="catalytic activity">
    <reaction evidence="8">
        <text>1-octadecanoyl-2-(4Z,7Z,10Z,13Z,16Z,19Z-docosahexaenoyl)-sn-glycerol + H2O = 2-(4Z,7Z,10Z,13Z,16Z,19Z-docosahexaenoyl)-glycerol + octadecanoate + H(+)</text>
        <dbReference type="Rhea" id="RHEA:77107"/>
        <dbReference type="ChEBI" id="CHEBI:15377"/>
        <dbReference type="ChEBI" id="CHEBI:15378"/>
        <dbReference type="ChEBI" id="CHEBI:25629"/>
        <dbReference type="ChEBI" id="CHEBI:77129"/>
        <dbReference type="ChEBI" id="CHEBI:186738"/>
    </reaction>
</comment>
<name>T1H8X8_RHOPR</name>
<dbReference type="InParanoid" id="T1H8X8"/>
<evidence type="ECO:0000313" key="13">
    <source>
        <dbReference type="EnsemblMetazoa" id="RPRC000477-PA"/>
    </source>
</evidence>
<dbReference type="GO" id="GO:0005739">
    <property type="term" value="C:mitochondrion"/>
    <property type="evidence" value="ECO:0007669"/>
    <property type="project" value="TreeGrafter"/>
</dbReference>
<proteinExistence type="inferred from homology"/>
<evidence type="ECO:0000256" key="10">
    <source>
        <dbReference type="ARBA" id="ARBA00048513"/>
    </source>
</evidence>
<feature type="domain" description="AB hydrolase-1" evidence="12">
    <location>
        <begin position="55"/>
        <end position="295"/>
    </location>
</feature>
<dbReference type="eggNOG" id="KOG2382">
    <property type="taxonomic scope" value="Eukaryota"/>
</dbReference>
<evidence type="ECO:0000256" key="5">
    <source>
        <dbReference type="ARBA" id="ARBA00043667"/>
    </source>
</evidence>
<comment type="catalytic activity">
    <reaction evidence="11">
        <text>1-octadecanoyl-2-(5Z,8Z,11Z,14Z-eicosatetraenoyl)-sn-glycerol + H2O = 2-(5Z,8Z,11Z,14Z-eicosatetraenoyl)-glycerol + octadecanoate + H(+)</text>
        <dbReference type="Rhea" id="RHEA:38507"/>
        <dbReference type="ChEBI" id="CHEBI:15377"/>
        <dbReference type="ChEBI" id="CHEBI:15378"/>
        <dbReference type="ChEBI" id="CHEBI:25629"/>
        <dbReference type="ChEBI" id="CHEBI:52392"/>
        <dbReference type="ChEBI" id="CHEBI:75728"/>
    </reaction>
</comment>
<comment type="similarity">
    <text evidence="1">Belongs to the AB hydrolase superfamily.</text>
</comment>
<dbReference type="Gene3D" id="3.40.50.1820">
    <property type="entry name" value="alpha/beta hydrolase"/>
    <property type="match status" value="1"/>
</dbReference>
<evidence type="ECO:0000256" key="6">
    <source>
        <dbReference type="ARBA" id="ARBA00043742"/>
    </source>
</evidence>
<evidence type="ECO:0000256" key="8">
    <source>
        <dbReference type="ARBA" id="ARBA00048283"/>
    </source>
</evidence>
<dbReference type="InterPro" id="IPR029058">
    <property type="entry name" value="AB_hydrolase_fold"/>
</dbReference>
<evidence type="ECO:0000259" key="12">
    <source>
        <dbReference type="Pfam" id="PF00561"/>
    </source>
</evidence>
<dbReference type="AlphaFoldDB" id="T1H8X8"/>
<comment type="catalytic activity">
    <reaction evidence="6">
        <text>a 1,3-diacyl-sn-glycerol + H2O = a 1-acyl-sn-glycerol + a fatty acid + H(+)</text>
        <dbReference type="Rhea" id="RHEA:38503"/>
        <dbReference type="ChEBI" id="CHEBI:15377"/>
        <dbReference type="ChEBI" id="CHEBI:15378"/>
        <dbReference type="ChEBI" id="CHEBI:28868"/>
        <dbReference type="ChEBI" id="CHEBI:64683"/>
        <dbReference type="ChEBI" id="CHEBI:77272"/>
    </reaction>
</comment>
<sequence>MLGNNFRHIYVSHFKDATAPLIQLKTSLSSVASLPTAIQMSFTKYETDTGDEKVPLLIMHGLFGSKSNWNSMSKAFLKQLNRNVFYPTMDARNHGESRHTNEFSYHHLVVDINRFFEDYKLRQASLLGHSMGGRAMMLFALNYPEKVEKLIIVDISPYPSSKRMHGMKVYFDALKGVKLPNDLTMPEARKQADQQLSQSIADGDIRQFLLTNLIKKNNGDYGWRVNLDTLSVKFDSAIVDFPQNINLICTKPTLFIGGTKSDYLRPSDESGIINLFPAAKFIYLDSGHWVHAEKPQEFISVVSDFINSPRS</sequence>
<evidence type="ECO:0000256" key="4">
    <source>
        <dbReference type="ARBA" id="ARBA00042703"/>
    </source>
</evidence>
<dbReference type="PRINTS" id="PR00111">
    <property type="entry name" value="ABHYDROLASE"/>
</dbReference>
<evidence type="ECO:0000256" key="2">
    <source>
        <dbReference type="ARBA" id="ARBA00022801"/>
    </source>
</evidence>
<comment type="catalytic activity">
    <reaction evidence="5">
        <text>a 1,2-diacyl-sn-glycerol + H2O = a 2-acylglycerol + a fatty acid + H(+)</text>
        <dbReference type="Rhea" id="RHEA:33275"/>
        <dbReference type="ChEBI" id="CHEBI:15377"/>
        <dbReference type="ChEBI" id="CHEBI:15378"/>
        <dbReference type="ChEBI" id="CHEBI:17389"/>
        <dbReference type="ChEBI" id="CHEBI:17815"/>
        <dbReference type="ChEBI" id="CHEBI:28868"/>
        <dbReference type="EC" id="3.1.1.116"/>
    </reaction>
</comment>